<keyword evidence="6" id="KW-0378">Hydrolase</keyword>
<evidence type="ECO:0000256" key="9">
    <source>
        <dbReference type="ARBA" id="ARBA00023679"/>
    </source>
</evidence>
<dbReference type="SUPFAM" id="SSF55811">
    <property type="entry name" value="Nudix"/>
    <property type="match status" value="1"/>
</dbReference>
<evidence type="ECO:0000256" key="3">
    <source>
        <dbReference type="ARBA" id="ARBA00009595"/>
    </source>
</evidence>
<dbReference type="NCBIfam" id="NF001299">
    <property type="entry name" value="PRK00241.1"/>
    <property type="match status" value="1"/>
</dbReference>
<dbReference type="InterPro" id="IPR015376">
    <property type="entry name" value="Znr_NADH_PPase"/>
</dbReference>
<keyword evidence="5" id="KW-0479">Metal-binding</keyword>
<dbReference type="Pfam" id="PF09297">
    <property type="entry name" value="Zn_ribbon_NUD"/>
    <property type="match status" value="1"/>
</dbReference>
<reference evidence="11 12" key="1">
    <citation type="journal article" date="2019" name="Int. J. Syst. Evol. Microbiol.">
        <title>The Global Catalogue of Microorganisms (GCM) 10K type strain sequencing project: providing services to taxonomists for standard genome sequencing and annotation.</title>
        <authorList>
            <consortium name="The Broad Institute Genomics Platform"/>
            <consortium name="The Broad Institute Genome Sequencing Center for Infectious Disease"/>
            <person name="Wu L."/>
            <person name="Ma J."/>
        </authorList>
    </citation>
    <scope>NUCLEOTIDE SEQUENCE [LARGE SCALE GENOMIC DNA]</scope>
    <source>
        <strain evidence="11 12">JCM 14162</strain>
    </source>
</reference>
<keyword evidence="7" id="KW-0460">Magnesium</keyword>
<dbReference type="PANTHER" id="PTHR42904:SF6">
    <property type="entry name" value="NAD-CAPPED RNA HYDROLASE NUDT12"/>
    <property type="match status" value="1"/>
</dbReference>
<dbReference type="InterPro" id="IPR000086">
    <property type="entry name" value="NUDIX_hydrolase_dom"/>
</dbReference>
<name>A0ABN1AZ83_9SPHN</name>
<dbReference type="EMBL" id="BAAAEM010000003">
    <property type="protein sequence ID" value="GAA0487027.1"/>
    <property type="molecule type" value="Genomic_DNA"/>
</dbReference>
<dbReference type="InterPro" id="IPR020084">
    <property type="entry name" value="NUDIX_hydrolase_CS"/>
</dbReference>
<evidence type="ECO:0000256" key="5">
    <source>
        <dbReference type="ARBA" id="ARBA00022723"/>
    </source>
</evidence>
<comment type="cofactor">
    <cofactor evidence="2">
        <name>Zn(2+)</name>
        <dbReference type="ChEBI" id="CHEBI:29105"/>
    </cofactor>
</comment>
<evidence type="ECO:0000256" key="4">
    <source>
        <dbReference type="ARBA" id="ARBA00012381"/>
    </source>
</evidence>
<dbReference type="Gene3D" id="3.90.79.10">
    <property type="entry name" value="Nucleoside Triphosphate Pyrophosphohydrolase"/>
    <property type="match status" value="1"/>
</dbReference>
<dbReference type="Pfam" id="PF09296">
    <property type="entry name" value="NUDIX-like"/>
    <property type="match status" value="1"/>
</dbReference>
<dbReference type="PROSITE" id="PS00893">
    <property type="entry name" value="NUDIX_BOX"/>
    <property type="match status" value="1"/>
</dbReference>
<evidence type="ECO:0000256" key="6">
    <source>
        <dbReference type="ARBA" id="ARBA00022801"/>
    </source>
</evidence>
<dbReference type="CDD" id="cd03429">
    <property type="entry name" value="NUDIX_NADH_pyrophosphatase_Nudt13"/>
    <property type="match status" value="1"/>
</dbReference>
<evidence type="ECO:0000256" key="1">
    <source>
        <dbReference type="ARBA" id="ARBA00001946"/>
    </source>
</evidence>
<evidence type="ECO:0000313" key="11">
    <source>
        <dbReference type="EMBL" id="GAA0487027.1"/>
    </source>
</evidence>
<proteinExistence type="inferred from homology"/>
<organism evidence="11 12">
    <name type="scientific">Parasphingorhabdus litoris</name>
    <dbReference type="NCBI Taxonomy" id="394733"/>
    <lineage>
        <taxon>Bacteria</taxon>
        <taxon>Pseudomonadati</taxon>
        <taxon>Pseudomonadota</taxon>
        <taxon>Alphaproteobacteria</taxon>
        <taxon>Sphingomonadales</taxon>
        <taxon>Sphingomonadaceae</taxon>
        <taxon>Parasphingorhabdus</taxon>
    </lineage>
</organism>
<evidence type="ECO:0000313" key="12">
    <source>
        <dbReference type="Proteomes" id="UP001500713"/>
    </source>
</evidence>
<dbReference type="InterPro" id="IPR049734">
    <property type="entry name" value="NudC-like_C"/>
</dbReference>
<comment type="similarity">
    <text evidence="3">Belongs to the Nudix hydrolase family. NudC subfamily.</text>
</comment>
<accession>A0ABN1AZ83</accession>
<comment type="caution">
    <text evidence="11">The sequence shown here is derived from an EMBL/GenBank/DDBJ whole genome shotgun (WGS) entry which is preliminary data.</text>
</comment>
<dbReference type="PROSITE" id="PS51462">
    <property type="entry name" value="NUDIX"/>
    <property type="match status" value="1"/>
</dbReference>
<dbReference type="InterPro" id="IPR015375">
    <property type="entry name" value="NADH_PPase-like_N"/>
</dbReference>
<dbReference type="PANTHER" id="PTHR42904">
    <property type="entry name" value="NUDIX HYDROLASE, NUDC SUBFAMILY"/>
    <property type="match status" value="1"/>
</dbReference>
<sequence length="310" mass="34129">MSDPVLPIMTSDLSAIIPTFAGGTMDRADQVRVNPERLKEAMMRPNARLLKLDGLSPVFDAMGDLAWGPLYEASPDNDLLLLGIDGDTPCFAELNGVGSAMPHADPRLWQSLGMLPPEQAAIYATARSLVDWHARHRFCANCGKPTESRKGGWARQCDKEKDGCGAEHFPRTDPVAIMLAECEGKILLGRQPRFPPKRFSALAGFIEPGESIEGGVARELWEEAGIRVRNVRYIASQPWPFPSSLMMACTSVTDDPTLTLDEEEIEEAAWFSLDEVKAAMNGDADAPFIAPPPFAIAYNLLKNWMDEQER</sequence>
<comment type="catalytic activity">
    <reaction evidence="9">
        <text>a 5'-end NAD(+)-phospho-ribonucleoside in mRNA + H2O = a 5'-end phospho-adenosine-phospho-ribonucleoside in mRNA + beta-nicotinamide D-ribonucleotide + 2 H(+)</text>
        <dbReference type="Rhea" id="RHEA:60876"/>
        <dbReference type="Rhea" id="RHEA-COMP:15698"/>
        <dbReference type="Rhea" id="RHEA-COMP:15719"/>
        <dbReference type="ChEBI" id="CHEBI:14649"/>
        <dbReference type="ChEBI" id="CHEBI:15377"/>
        <dbReference type="ChEBI" id="CHEBI:15378"/>
        <dbReference type="ChEBI" id="CHEBI:144029"/>
        <dbReference type="ChEBI" id="CHEBI:144051"/>
    </reaction>
    <physiologicalReaction direction="left-to-right" evidence="9">
        <dbReference type="Rhea" id="RHEA:60877"/>
    </physiologicalReaction>
</comment>
<keyword evidence="8" id="KW-0520">NAD</keyword>
<dbReference type="InterPro" id="IPR015797">
    <property type="entry name" value="NUDIX_hydrolase-like_dom_sf"/>
</dbReference>
<dbReference type="InterPro" id="IPR050241">
    <property type="entry name" value="NAD-cap_RNA_hydrolase_NudC"/>
</dbReference>
<feature type="domain" description="Nudix hydrolase" evidence="10">
    <location>
        <begin position="170"/>
        <end position="297"/>
    </location>
</feature>
<dbReference type="Pfam" id="PF00293">
    <property type="entry name" value="NUDIX"/>
    <property type="match status" value="1"/>
</dbReference>
<evidence type="ECO:0000259" key="10">
    <source>
        <dbReference type="PROSITE" id="PS51462"/>
    </source>
</evidence>
<evidence type="ECO:0000256" key="8">
    <source>
        <dbReference type="ARBA" id="ARBA00023027"/>
    </source>
</evidence>
<protein>
    <recommendedName>
        <fullName evidence="4">NAD(+) diphosphatase</fullName>
        <ecNumber evidence="4">3.6.1.22</ecNumber>
    </recommendedName>
</protein>
<dbReference type="EC" id="3.6.1.22" evidence="4"/>
<dbReference type="Proteomes" id="UP001500713">
    <property type="component" value="Unassembled WGS sequence"/>
</dbReference>
<dbReference type="Gene3D" id="3.90.79.20">
    <property type="match status" value="1"/>
</dbReference>
<gene>
    <name evidence="11" type="primary">nudC</name>
    <name evidence="11" type="ORF">GCM10009096_32340</name>
</gene>
<evidence type="ECO:0000256" key="2">
    <source>
        <dbReference type="ARBA" id="ARBA00001947"/>
    </source>
</evidence>
<evidence type="ECO:0000256" key="7">
    <source>
        <dbReference type="ARBA" id="ARBA00022842"/>
    </source>
</evidence>
<comment type="cofactor">
    <cofactor evidence="1">
        <name>Mg(2+)</name>
        <dbReference type="ChEBI" id="CHEBI:18420"/>
    </cofactor>
</comment>
<keyword evidence="12" id="KW-1185">Reference proteome</keyword>